<dbReference type="EMBL" id="DXCC01000004">
    <property type="protein sequence ID" value="HIZ14544.1"/>
    <property type="molecule type" value="Genomic_DNA"/>
</dbReference>
<dbReference type="InterPro" id="IPR001036">
    <property type="entry name" value="Acrflvin-R"/>
</dbReference>
<reference evidence="2" key="2">
    <citation type="submission" date="2021-04" db="EMBL/GenBank/DDBJ databases">
        <authorList>
            <person name="Gilroy R."/>
        </authorList>
    </citation>
    <scope>NUCLEOTIDE SEQUENCE</scope>
    <source>
        <strain evidence="2">ChiHjej11B10-19426</strain>
    </source>
</reference>
<dbReference type="GO" id="GO:0042910">
    <property type="term" value="F:xenobiotic transmembrane transporter activity"/>
    <property type="evidence" value="ECO:0007669"/>
    <property type="project" value="TreeGrafter"/>
</dbReference>
<dbReference type="Gene3D" id="3.30.70.1440">
    <property type="entry name" value="Multidrug efflux transporter AcrB pore domain"/>
    <property type="match status" value="1"/>
</dbReference>
<feature type="transmembrane region" description="Helical" evidence="1">
    <location>
        <begin position="972"/>
        <end position="990"/>
    </location>
</feature>
<dbReference type="AlphaFoldDB" id="A0A9D2DCX0"/>
<feature type="transmembrane region" description="Helical" evidence="1">
    <location>
        <begin position="358"/>
        <end position="377"/>
    </location>
</feature>
<sequence length="1049" mass="115791">MKIYESAVRKPISTVLIFIMVMILGAFSLSNLAIDMYPEMDLPAISVITTYPGANASDIETNVTRVLEDNLNTVENLKEITSRSEDNFSMISLEFEWGTDLDVAANDIRDAVDRTRSLLPDEVDDPTIYKFSSSMIPVMVLSVTADDSYNGLYKLLDEQLVNRLNRVEGVGSVSMMGAPVREVQVYVDPRKMEAYNLTVEQLGQVIAAENVNVPAGTIDIGNNTINVKTDGEFDSSDELYDVLVSSYGGRDIYLRDVAEIRDTIEEETLDERINGRLGVRVVVQKQSGANTVDIVNRIFDELPAIEKTLPPDVEISVLMDGSENIRDSINSLSETIMFAFIFVILVVMVFLGRWRATLIICVTIPISLLAGFIYLYLTDSTINIISLSSLSIAIGMVVDDAIVVLENITTHMERGSSAKEAAIYGTNEVWLSVIVTTLTVVAVFLPLTLVSGMAGILFKELGWMVSIIVSVSTLTAISLTPMLSSKLLKPNYNHTYKGIGILFKPIDKFLDRLDVRYAALIAWAVRHRAVVMIGTLVIFVVGLVVARQVPTDFMPVSDNGSIGMVVELEQNTGLQYTKRIARQIDDMIATNYPYVERVSTSTGSPSETTAYSAMTTTGSYIINYTLKFPPAHERDKTIFTITDELREELAKIPEIKRFTVTPGGSMGSAMSSGMGSASNVEVKIFGYDFDETNVIASDLRDKLARIDGARDVTVSRDEMRPEFNVKLDRRMLAYYGLNSATVSNAVRNRINGYTASLYREDGDEYDIVVRYAKPYRLSVQDIEEIVLYNNQGTAIRVGDVGQVVEEFAPPTIERENRQRVVNVTMMLGDGVALGTVVEQVNALLDDYVLPDDVFVEVGGTLEDQEETFGDMIVLFILIVLLVYVVMATQFESFVYPFIIMITVLLAVPGVFFALYFTGTSLSLMALLGAIMLVGIVVKSGIVMVDYTNLLRERGYSINQAVVAAGKSRLRPVLMTALTTILGMFPMALSLGEGSELWQPMGIAVIGGLTFSTILTLLVVPVMYSIFGGVGVGRQRRRMRRANRREALAR</sequence>
<feature type="transmembrane region" description="Helical" evidence="1">
    <location>
        <begin position="383"/>
        <end position="408"/>
    </location>
</feature>
<dbReference type="PRINTS" id="PR00702">
    <property type="entry name" value="ACRIFLAVINRP"/>
</dbReference>
<feature type="transmembrane region" description="Helical" evidence="1">
    <location>
        <begin position="461"/>
        <end position="483"/>
    </location>
</feature>
<dbReference type="InterPro" id="IPR027463">
    <property type="entry name" value="AcrB_DN_DC_subdom"/>
</dbReference>
<gene>
    <name evidence="2" type="ORF">H9816_01315</name>
</gene>
<dbReference type="Gene3D" id="3.30.70.1320">
    <property type="entry name" value="Multidrug efflux transporter AcrB pore domain like"/>
    <property type="match status" value="1"/>
</dbReference>
<feature type="transmembrane region" description="Helical" evidence="1">
    <location>
        <begin position="12"/>
        <end position="34"/>
    </location>
</feature>
<feature type="transmembrane region" description="Helical" evidence="1">
    <location>
        <begin position="893"/>
        <end position="916"/>
    </location>
</feature>
<dbReference type="SUPFAM" id="SSF82714">
    <property type="entry name" value="Multidrug efflux transporter AcrB TolC docking domain, DN and DC subdomains"/>
    <property type="match status" value="2"/>
</dbReference>
<dbReference type="Gene3D" id="1.20.1640.10">
    <property type="entry name" value="Multidrug efflux transporter AcrB transmembrane domain"/>
    <property type="match status" value="2"/>
</dbReference>
<evidence type="ECO:0000256" key="1">
    <source>
        <dbReference type="SAM" id="Phobius"/>
    </source>
</evidence>
<proteinExistence type="predicted"/>
<feature type="transmembrane region" description="Helical" evidence="1">
    <location>
        <begin position="332"/>
        <end position="351"/>
    </location>
</feature>
<accession>A0A9D2DCX0</accession>
<reference evidence="2" key="1">
    <citation type="journal article" date="2021" name="PeerJ">
        <title>Extensive microbial diversity within the chicken gut microbiome revealed by metagenomics and culture.</title>
        <authorList>
            <person name="Gilroy R."/>
            <person name="Ravi A."/>
            <person name="Getino M."/>
            <person name="Pursley I."/>
            <person name="Horton D.L."/>
            <person name="Alikhan N.F."/>
            <person name="Baker D."/>
            <person name="Gharbi K."/>
            <person name="Hall N."/>
            <person name="Watson M."/>
            <person name="Adriaenssens E.M."/>
            <person name="Foster-Nyarko E."/>
            <person name="Jarju S."/>
            <person name="Secka A."/>
            <person name="Antonio M."/>
            <person name="Oren A."/>
            <person name="Chaudhuri R.R."/>
            <person name="La Ragione R."/>
            <person name="Hildebrand F."/>
            <person name="Pallen M.J."/>
        </authorList>
    </citation>
    <scope>NUCLEOTIDE SEQUENCE</scope>
    <source>
        <strain evidence="2">ChiHjej11B10-19426</strain>
    </source>
</reference>
<protein>
    <submittedName>
        <fullName evidence="2">Efflux RND transporter permease subunit</fullName>
    </submittedName>
</protein>
<name>A0A9D2DCX0_9BACT</name>
<feature type="transmembrane region" description="Helical" evidence="1">
    <location>
        <begin position="429"/>
        <end position="449"/>
    </location>
</feature>
<keyword evidence="1" id="KW-0472">Membrane</keyword>
<dbReference type="SUPFAM" id="SSF82693">
    <property type="entry name" value="Multidrug efflux transporter AcrB pore domain, PN1, PN2, PC1 and PC2 subdomains"/>
    <property type="match status" value="3"/>
</dbReference>
<dbReference type="PANTHER" id="PTHR32063">
    <property type="match status" value="1"/>
</dbReference>
<dbReference type="Proteomes" id="UP000824014">
    <property type="component" value="Unassembled WGS sequence"/>
</dbReference>
<dbReference type="Pfam" id="PF00873">
    <property type="entry name" value="ACR_tran"/>
    <property type="match status" value="1"/>
</dbReference>
<feature type="transmembrane region" description="Helical" evidence="1">
    <location>
        <begin position="922"/>
        <end position="944"/>
    </location>
</feature>
<evidence type="ECO:0000313" key="2">
    <source>
        <dbReference type="EMBL" id="HIZ14544.1"/>
    </source>
</evidence>
<dbReference type="Gene3D" id="3.30.2090.10">
    <property type="entry name" value="Multidrug efflux transporter AcrB TolC docking domain, DN and DC subdomains"/>
    <property type="match status" value="2"/>
</dbReference>
<keyword evidence="1" id="KW-1133">Transmembrane helix</keyword>
<dbReference type="GO" id="GO:0005886">
    <property type="term" value="C:plasma membrane"/>
    <property type="evidence" value="ECO:0007669"/>
    <property type="project" value="TreeGrafter"/>
</dbReference>
<comment type="caution">
    <text evidence="2">The sequence shown here is derived from an EMBL/GenBank/DDBJ whole genome shotgun (WGS) entry which is preliminary data.</text>
</comment>
<dbReference type="PANTHER" id="PTHR32063:SF0">
    <property type="entry name" value="SWARMING MOTILITY PROTEIN SWRC"/>
    <property type="match status" value="1"/>
</dbReference>
<feature type="transmembrane region" description="Helical" evidence="1">
    <location>
        <begin position="529"/>
        <end position="546"/>
    </location>
</feature>
<dbReference type="SUPFAM" id="SSF82866">
    <property type="entry name" value="Multidrug efflux transporter AcrB transmembrane domain"/>
    <property type="match status" value="2"/>
</dbReference>
<dbReference type="Gene3D" id="3.30.70.1430">
    <property type="entry name" value="Multidrug efflux transporter AcrB pore domain"/>
    <property type="match status" value="2"/>
</dbReference>
<organism evidence="2 3">
    <name type="scientific">Candidatus Tidjanibacter faecipullorum</name>
    <dbReference type="NCBI Taxonomy" id="2838766"/>
    <lineage>
        <taxon>Bacteria</taxon>
        <taxon>Pseudomonadati</taxon>
        <taxon>Bacteroidota</taxon>
        <taxon>Bacteroidia</taxon>
        <taxon>Bacteroidales</taxon>
        <taxon>Rikenellaceae</taxon>
        <taxon>Tidjanibacter</taxon>
    </lineage>
</organism>
<feature type="transmembrane region" description="Helical" evidence="1">
    <location>
        <begin position="1002"/>
        <end position="1031"/>
    </location>
</feature>
<feature type="transmembrane region" description="Helical" evidence="1">
    <location>
        <begin position="868"/>
        <end position="886"/>
    </location>
</feature>
<keyword evidence="1" id="KW-0812">Transmembrane</keyword>
<evidence type="ECO:0000313" key="3">
    <source>
        <dbReference type="Proteomes" id="UP000824014"/>
    </source>
</evidence>